<organism evidence="3 4">
    <name type="scientific">Dysgonomonas capnocytophagoides</name>
    <dbReference type="NCBI Taxonomy" id="45254"/>
    <lineage>
        <taxon>Bacteria</taxon>
        <taxon>Pseudomonadati</taxon>
        <taxon>Bacteroidota</taxon>
        <taxon>Bacteroidia</taxon>
        <taxon>Bacteroidales</taxon>
        <taxon>Dysgonomonadaceae</taxon>
        <taxon>Dysgonomonas</taxon>
    </lineage>
</organism>
<gene>
    <name evidence="3" type="ORF">E2605_12170</name>
</gene>
<keyword evidence="4" id="KW-1185">Reference proteome</keyword>
<dbReference type="Proteomes" id="UP000297861">
    <property type="component" value="Unassembled WGS sequence"/>
</dbReference>
<dbReference type="OrthoDB" id="9771205at2"/>
<dbReference type="InterPro" id="IPR010131">
    <property type="entry name" value="MdtP/NodT-like"/>
</dbReference>
<dbReference type="SUPFAM" id="SSF56954">
    <property type="entry name" value="Outer membrane efflux proteins (OEP)"/>
    <property type="match status" value="1"/>
</dbReference>
<evidence type="ECO:0000256" key="1">
    <source>
        <dbReference type="ARBA" id="ARBA00007613"/>
    </source>
</evidence>
<dbReference type="GO" id="GO:0015562">
    <property type="term" value="F:efflux transmembrane transporter activity"/>
    <property type="evidence" value="ECO:0007669"/>
    <property type="project" value="InterPro"/>
</dbReference>
<proteinExistence type="inferred from homology"/>
<dbReference type="PANTHER" id="PTHR30203:SF23">
    <property type="entry name" value="OUTER MEMBRANE EFFLUX PROTEIN"/>
    <property type="match status" value="1"/>
</dbReference>
<dbReference type="RefSeq" id="WP_026627087.1">
    <property type="nucleotide sequence ID" value="NZ_JAWZLG010000027.1"/>
</dbReference>
<dbReference type="PANTHER" id="PTHR30203">
    <property type="entry name" value="OUTER MEMBRANE CATION EFFLUX PROTEIN"/>
    <property type="match status" value="1"/>
</dbReference>
<evidence type="ECO:0000313" key="3">
    <source>
        <dbReference type="EMBL" id="TFD95592.1"/>
    </source>
</evidence>
<dbReference type="InterPro" id="IPR003423">
    <property type="entry name" value="OMP_efflux"/>
</dbReference>
<dbReference type="EMBL" id="SOML01000007">
    <property type="protein sequence ID" value="TFD95592.1"/>
    <property type="molecule type" value="Genomic_DNA"/>
</dbReference>
<feature type="coiled-coil region" evidence="2">
    <location>
        <begin position="190"/>
        <end position="221"/>
    </location>
</feature>
<comment type="caution">
    <text evidence="3">The sequence shown here is derived from an EMBL/GenBank/DDBJ whole genome shotgun (WGS) entry which is preliminary data.</text>
</comment>
<sequence>MKKYWSGLAFILFISVFTVQGQNFLRLTPSDIESLFLKQNLKLIAEQMNIDIADAEIVQAKLWDNPNLSVSGINLWSTKSQRDGNPELSSPLFGNFGKHTQFSVELSQLIQTANKRGKLVARDKISKEIAVQEFETVLRGLKSELRKSIDEIIYCQNYQAVLQKQQYSLDQLIESYRKQVAQGNIAKSELFRLQSSLLELENEINENNEDLNGKIKTLKSLLSIDPLINIEVEEISSGGIDPDSLILAHLLSQSIENRPELKINKLQTKYFEKSLAYEKAQRVPDITLSANYDRFGGVWKDFVGFGISFDLPFLNRNQGTIKAAGIARDQNLYMEKLQINETGHEVVEAYNNYSQAYLFYQKINKNELLSDLDNMLDIYTRNLINKNISMVEFIDFMDAYKSNKQTVLAAEKKMKLQFEDLQYVVGTELKK</sequence>
<comment type="similarity">
    <text evidence="1">Belongs to the outer membrane factor (OMF) (TC 1.B.17) family.</text>
</comment>
<evidence type="ECO:0000256" key="2">
    <source>
        <dbReference type="SAM" id="Coils"/>
    </source>
</evidence>
<dbReference type="STRING" id="1121485.GCA_000426485_03283"/>
<name>A0A4Y8L263_9BACT</name>
<protein>
    <submittedName>
        <fullName evidence="3">TolC family protein</fullName>
    </submittedName>
</protein>
<accession>A0A4Y8L263</accession>
<dbReference type="AlphaFoldDB" id="A0A4Y8L263"/>
<reference evidence="3 4" key="1">
    <citation type="submission" date="2019-03" db="EMBL/GenBank/DDBJ databases">
        <title>San Antonio Military Medical Center submission to MRSN (WRAIR), pending publication.</title>
        <authorList>
            <person name="Blyth D.M."/>
            <person name="Mccarthy S.L."/>
            <person name="Schall S.E."/>
            <person name="Stam J.A."/>
            <person name="Ong A.C."/>
            <person name="Mcgann P.T."/>
        </authorList>
    </citation>
    <scope>NUCLEOTIDE SEQUENCE [LARGE SCALE GENOMIC DNA]</scope>
    <source>
        <strain evidence="3 4">MRSN571793</strain>
    </source>
</reference>
<keyword evidence="2" id="KW-0175">Coiled coil</keyword>
<evidence type="ECO:0000313" key="4">
    <source>
        <dbReference type="Proteomes" id="UP000297861"/>
    </source>
</evidence>
<dbReference type="Gene3D" id="1.20.1600.10">
    <property type="entry name" value="Outer membrane efflux proteins (OEP)"/>
    <property type="match status" value="1"/>
</dbReference>
<dbReference type="Pfam" id="PF02321">
    <property type="entry name" value="OEP"/>
    <property type="match status" value="1"/>
</dbReference>